<organism evidence="2 3">
    <name type="scientific">Jannaschia pohangensis</name>
    <dbReference type="NCBI Taxonomy" id="390807"/>
    <lineage>
        <taxon>Bacteria</taxon>
        <taxon>Pseudomonadati</taxon>
        <taxon>Pseudomonadota</taxon>
        <taxon>Alphaproteobacteria</taxon>
        <taxon>Rhodobacterales</taxon>
        <taxon>Roseobacteraceae</taxon>
        <taxon>Jannaschia</taxon>
    </lineage>
</organism>
<name>A0A1I3RTA0_9RHOB</name>
<dbReference type="Proteomes" id="UP000199110">
    <property type="component" value="Unassembled WGS sequence"/>
</dbReference>
<evidence type="ECO:0008006" key="4">
    <source>
        <dbReference type="Google" id="ProtNLM"/>
    </source>
</evidence>
<keyword evidence="3" id="KW-1185">Reference proteome</keyword>
<dbReference type="RefSeq" id="WP_139212380.1">
    <property type="nucleotide sequence ID" value="NZ_FORA01000004.1"/>
</dbReference>
<dbReference type="AlphaFoldDB" id="A0A1I3RTA0"/>
<feature type="chain" id="PRO_5011681701" description="Ig-like domain-containing protein" evidence="1">
    <location>
        <begin position="31"/>
        <end position="362"/>
    </location>
</feature>
<accession>A0A1I3RTA0</accession>
<reference evidence="2 3" key="1">
    <citation type="submission" date="2016-10" db="EMBL/GenBank/DDBJ databases">
        <authorList>
            <person name="de Groot N.N."/>
        </authorList>
    </citation>
    <scope>NUCLEOTIDE SEQUENCE [LARGE SCALE GENOMIC DNA]</scope>
    <source>
        <strain evidence="2 3">DSM 19073</strain>
    </source>
</reference>
<feature type="signal peptide" evidence="1">
    <location>
        <begin position="1"/>
        <end position="30"/>
    </location>
</feature>
<evidence type="ECO:0000313" key="2">
    <source>
        <dbReference type="EMBL" id="SFJ49558.1"/>
    </source>
</evidence>
<evidence type="ECO:0000313" key="3">
    <source>
        <dbReference type="Proteomes" id="UP000199110"/>
    </source>
</evidence>
<evidence type="ECO:0000256" key="1">
    <source>
        <dbReference type="SAM" id="SignalP"/>
    </source>
</evidence>
<keyword evidence="1" id="KW-0732">Signal</keyword>
<gene>
    <name evidence="2" type="ORF">SAMN04488095_2888</name>
</gene>
<dbReference type="EMBL" id="FORA01000004">
    <property type="protein sequence ID" value="SFJ49558.1"/>
    <property type="molecule type" value="Genomic_DNA"/>
</dbReference>
<protein>
    <recommendedName>
        <fullName evidence="4">Ig-like domain-containing protein</fullName>
    </recommendedName>
</protein>
<proteinExistence type="predicted"/>
<sequence length="362" mass="39209">MFKTPLRAPMAMPKWLAAVTVVACAATASAQQADTASTADPTPVAIILDQRDGAAPVNPQAWEEALGQSRAEVLTVVPVTDPNAAQTAAQAATDVGTPENTVILQTFNVPAANSSAFDPIRQQIDANVLEQNAQMGWQVALNLPMCVLYERPPSGDEPAPTALLAVMDEVYAQVFCYRMAIAYYASGRDESGARIAPVYIDAQTIAMQETMPPIAFHSAYLAHKDRRDDRGRYLARDSNVYAPGEEIFLRGYLENVARGLPGTMEMTFEFDLHMEVRDDADEVLGRVKLHTYTAPSTLLYPVDETQFWNSITAGVNLGDPGSYTLTFIATDKMRAGEPSAEVSFDVVVDADAVPTGRVMPTE</sequence>